<evidence type="ECO:0000313" key="1">
    <source>
        <dbReference type="EMBL" id="EKU95324.1"/>
    </source>
</evidence>
<protein>
    <submittedName>
        <fullName evidence="1">Uncharacterized protein</fullName>
    </submittedName>
</protein>
<organism evidence="1 2">
    <name type="scientific">Actinobaculum massiliense ACS-171-V-Col2</name>
    <dbReference type="NCBI Taxonomy" id="883066"/>
    <lineage>
        <taxon>Bacteria</taxon>
        <taxon>Bacillati</taxon>
        <taxon>Actinomycetota</taxon>
        <taxon>Actinomycetes</taxon>
        <taxon>Actinomycetales</taxon>
        <taxon>Actinomycetaceae</taxon>
        <taxon>Actinobaculum</taxon>
    </lineage>
</organism>
<gene>
    <name evidence="1" type="ORF">HMPREF9233_01085</name>
</gene>
<sequence length="98" mass="10786">MQRGLTAFWAVAKRLGRHGLVSIELMAAVFTTIRISGQNSSVNTGRQPTRAYQTTAGAEVRALAYRKEILLGIPSDNRVVRVKMIRARHAAPTIRGRA</sequence>
<dbReference type="AlphaFoldDB" id="K9EDM3"/>
<comment type="caution">
    <text evidence="1">The sequence shown here is derived from an EMBL/GenBank/DDBJ whole genome shotgun (WGS) entry which is preliminary data.</text>
</comment>
<dbReference type="Proteomes" id="UP000009888">
    <property type="component" value="Unassembled WGS sequence"/>
</dbReference>
<dbReference type="HOGENOM" id="CLU_2327582_0_0_11"/>
<keyword evidence="2" id="KW-1185">Reference proteome</keyword>
<name>K9EDM3_9ACTO</name>
<reference evidence="1 2" key="1">
    <citation type="submission" date="2012-09" db="EMBL/GenBank/DDBJ databases">
        <title>The Genome Sequence of Actinobaculum massiliae ACS-171-V-COL2.</title>
        <authorList>
            <consortium name="The Broad Institute Genome Sequencing Platform"/>
            <person name="Earl A."/>
            <person name="Ward D."/>
            <person name="Feldgarden M."/>
            <person name="Gevers D."/>
            <person name="Saerens B."/>
            <person name="Vaneechoutte M."/>
            <person name="Walker B."/>
            <person name="Young S.K."/>
            <person name="Zeng Q."/>
            <person name="Gargeya S."/>
            <person name="Fitzgerald M."/>
            <person name="Haas B."/>
            <person name="Abouelleil A."/>
            <person name="Alvarado L."/>
            <person name="Arachchi H.M."/>
            <person name="Berlin A."/>
            <person name="Chapman S.B."/>
            <person name="Goldberg J."/>
            <person name="Griggs A."/>
            <person name="Gujja S."/>
            <person name="Hansen M."/>
            <person name="Howarth C."/>
            <person name="Imamovic A."/>
            <person name="Larimer J."/>
            <person name="McCowen C."/>
            <person name="Montmayeur A."/>
            <person name="Murphy C."/>
            <person name="Neiman D."/>
            <person name="Pearson M."/>
            <person name="Priest M."/>
            <person name="Roberts A."/>
            <person name="Saif S."/>
            <person name="Shea T."/>
            <person name="Sisk P."/>
            <person name="Sykes S."/>
            <person name="Wortman J."/>
            <person name="Nusbaum C."/>
            <person name="Birren B."/>
        </authorList>
    </citation>
    <scope>NUCLEOTIDE SEQUENCE [LARGE SCALE GENOMIC DNA]</scope>
    <source>
        <strain evidence="2">ACS-171-V-Col2</strain>
    </source>
</reference>
<dbReference type="EMBL" id="AGWL01000005">
    <property type="protein sequence ID" value="EKU95324.1"/>
    <property type="molecule type" value="Genomic_DNA"/>
</dbReference>
<evidence type="ECO:0000313" key="2">
    <source>
        <dbReference type="Proteomes" id="UP000009888"/>
    </source>
</evidence>
<proteinExistence type="predicted"/>
<accession>K9EDM3</accession>